<evidence type="ECO:0000256" key="1">
    <source>
        <dbReference type="SAM" id="Phobius"/>
    </source>
</evidence>
<dbReference type="AlphaFoldDB" id="A0A917MIP2"/>
<keyword evidence="1" id="KW-0812">Transmembrane</keyword>
<feature type="chain" id="PRO_5037425150" description="Sulfur globule protein" evidence="2">
    <location>
        <begin position="28"/>
        <end position="116"/>
    </location>
</feature>
<feature type="transmembrane region" description="Helical" evidence="1">
    <location>
        <begin position="51"/>
        <end position="71"/>
    </location>
</feature>
<protein>
    <recommendedName>
        <fullName evidence="5">Sulfur globule protein</fullName>
    </recommendedName>
</protein>
<dbReference type="EMBL" id="BMES01000002">
    <property type="protein sequence ID" value="GGH21765.1"/>
    <property type="molecule type" value="Genomic_DNA"/>
</dbReference>
<comment type="caution">
    <text evidence="3">The sequence shown here is derived from an EMBL/GenBank/DDBJ whole genome shotgun (WGS) entry which is preliminary data.</text>
</comment>
<reference evidence="3" key="2">
    <citation type="submission" date="2020-09" db="EMBL/GenBank/DDBJ databases">
        <authorList>
            <person name="Sun Q."/>
            <person name="Zhou Y."/>
        </authorList>
    </citation>
    <scope>NUCLEOTIDE SEQUENCE</scope>
    <source>
        <strain evidence="3">CGMCC 1.12214</strain>
    </source>
</reference>
<keyword evidence="4" id="KW-1185">Reference proteome</keyword>
<gene>
    <name evidence="3" type="ORF">GCM10007036_26290</name>
</gene>
<keyword evidence="2" id="KW-0732">Signal</keyword>
<feature type="signal peptide" evidence="2">
    <location>
        <begin position="1"/>
        <end position="27"/>
    </location>
</feature>
<reference evidence="3" key="1">
    <citation type="journal article" date="2014" name="Int. J. Syst. Evol. Microbiol.">
        <title>Complete genome sequence of Corynebacterium casei LMG S-19264T (=DSM 44701T), isolated from a smear-ripened cheese.</title>
        <authorList>
            <consortium name="US DOE Joint Genome Institute (JGI-PGF)"/>
            <person name="Walter F."/>
            <person name="Albersmeier A."/>
            <person name="Kalinowski J."/>
            <person name="Ruckert C."/>
        </authorList>
    </citation>
    <scope>NUCLEOTIDE SEQUENCE</scope>
    <source>
        <strain evidence="3">CGMCC 1.12214</strain>
    </source>
</reference>
<keyword evidence="1" id="KW-0472">Membrane</keyword>
<evidence type="ECO:0008006" key="5">
    <source>
        <dbReference type="Google" id="ProtNLM"/>
    </source>
</evidence>
<dbReference type="Proteomes" id="UP000603912">
    <property type="component" value="Unassembled WGS sequence"/>
</dbReference>
<sequence length="116" mass="12182">MVSNTRKALLAFSALAATAVISAPAEAQWRHGGYHRGGYYGGYHHRGGGWGYGGAAAAGLVGGLALGALAAPAYGGGYGYGYAPAYGYGYSDCFIERQRVYDAWGRPIIRRVRVCN</sequence>
<accession>A0A917MIP2</accession>
<evidence type="ECO:0000256" key="2">
    <source>
        <dbReference type="SAM" id="SignalP"/>
    </source>
</evidence>
<organism evidence="3 4">
    <name type="scientific">Alsobacter metallidurans</name>
    <dbReference type="NCBI Taxonomy" id="340221"/>
    <lineage>
        <taxon>Bacteria</taxon>
        <taxon>Pseudomonadati</taxon>
        <taxon>Pseudomonadota</taxon>
        <taxon>Alphaproteobacteria</taxon>
        <taxon>Hyphomicrobiales</taxon>
        <taxon>Alsobacteraceae</taxon>
        <taxon>Alsobacter</taxon>
    </lineage>
</organism>
<keyword evidence="1" id="KW-1133">Transmembrane helix</keyword>
<evidence type="ECO:0000313" key="4">
    <source>
        <dbReference type="Proteomes" id="UP000603912"/>
    </source>
</evidence>
<name>A0A917MIP2_9HYPH</name>
<evidence type="ECO:0000313" key="3">
    <source>
        <dbReference type="EMBL" id="GGH21765.1"/>
    </source>
</evidence>
<proteinExistence type="predicted"/>
<dbReference type="RefSeq" id="WP_188518207.1">
    <property type="nucleotide sequence ID" value="NZ_BMES01000002.1"/>
</dbReference>